<evidence type="ECO:0000256" key="5">
    <source>
        <dbReference type="ARBA" id="ARBA00023186"/>
    </source>
</evidence>
<dbReference type="Proteomes" id="UP001596024">
    <property type="component" value="Unassembled WGS sequence"/>
</dbReference>
<keyword evidence="2 6" id="KW-0813">Transport</keyword>
<accession>A0ABV9NH13</accession>
<protein>
    <recommendedName>
        <fullName evidence="6">Protein-export protein SecB</fullName>
    </recommendedName>
</protein>
<comment type="subunit">
    <text evidence="6">Homotetramer, a dimer of dimers. One homotetramer interacts with 1 SecA dimer.</text>
</comment>
<comment type="similarity">
    <text evidence="1 6">Belongs to the SecB family.</text>
</comment>
<evidence type="ECO:0000256" key="4">
    <source>
        <dbReference type="ARBA" id="ARBA00023010"/>
    </source>
</evidence>
<keyword evidence="3 6" id="KW-0653">Protein transport</keyword>
<dbReference type="InterPro" id="IPR035958">
    <property type="entry name" value="SecB-like_sf"/>
</dbReference>
<comment type="function">
    <text evidence="6">One of the proteins required for the normal export of preproteins out of the cell cytoplasm. It is a molecular chaperone that binds to a subset of precursor proteins, maintaining them in a translocation-competent state. It also specifically binds to its receptor SecA.</text>
</comment>
<evidence type="ECO:0000313" key="8">
    <source>
        <dbReference type="Proteomes" id="UP001596024"/>
    </source>
</evidence>
<sequence length="167" mass="17921">MADTPNTPDQSANPASGPSVRILGQYVKDLSFENPGAPDTLRGSAAQPNIDLGIDVRVRALDAENFEVELLLSAKAERENATLFVCELSYAGLFQIRGMDEQSREAFLLVEAPRLTFPFAREIVASATQNGGFPPLMLEPVDFASLYRQQLAQRAQGGSGNPPAGNA</sequence>
<evidence type="ECO:0000256" key="2">
    <source>
        <dbReference type="ARBA" id="ARBA00022448"/>
    </source>
</evidence>
<gene>
    <name evidence="6 7" type="primary">secB</name>
    <name evidence="7" type="ORF">ACFPB0_11985</name>
</gene>
<keyword evidence="6" id="KW-0963">Cytoplasm</keyword>
<reference evidence="8" key="1">
    <citation type="journal article" date="2019" name="Int. J. Syst. Evol. Microbiol.">
        <title>The Global Catalogue of Microorganisms (GCM) 10K type strain sequencing project: providing services to taxonomists for standard genome sequencing and annotation.</title>
        <authorList>
            <consortium name="The Broad Institute Genomics Platform"/>
            <consortium name="The Broad Institute Genome Sequencing Center for Infectious Disease"/>
            <person name="Wu L."/>
            <person name="Ma J."/>
        </authorList>
    </citation>
    <scope>NUCLEOTIDE SEQUENCE [LARGE SCALE GENOMIC DNA]</scope>
    <source>
        <strain evidence="8">CCUG 62981</strain>
    </source>
</reference>
<comment type="caution">
    <text evidence="7">The sequence shown here is derived from an EMBL/GenBank/DDBJ whole genome shotgun (WGS) entry which is preliminary data.</text>
</comment>
<organism evidence="7 8">
    <name type="scientific">Glycocaulis abyssi</name>
    <dbReference type="NCBI Taxonomy" id="1433403"/>
    <lineage>
        <taxon>Bacteria</taxon>
        <taxon>Pseudomonadati</taxon>
        <taxon>Pseudomonadota</taxon>
        <taxon>Alphaproteobacteria</taxon>
        <taxon>Maricaulales</taxon>
        <taxon>Maricaulaceae</taxon>
        <taxon>Glycocaulis</taxon>
    </lineage>
</organism>
<dbReference type="PANTHER" id="PTHR36918:SF1">
    <property type="entry name" value="PROTEIN-EXPORT PROTEIN SECB"/>
    <property type="match status" value="1"/>
</dbReference>
<evidence type="ECO:0000256" key="1">
    <source>
        <dbReference type="ARBA" id="ARBA00009990"/>
    </source>
</evidence>
<name>A0ABV9NH13_9PROT</name>
<proteinExistence type="inferred from homology"/>
<dbReference type="SUPFAM" id="SSF54611">
    <property type="entry name" value="SecB-like"/>
    <property type="match status" value="1"/>
</dbReference>
<dbReference type="PANTHER" id="PTHR36918">
    <property type="match status" value="1"/>
</dbReference>
<dbReference type="InterPro" id="IPR003708">
    <property type="entry name" value="SecB"/>
</dbReference>
<keyword evidence="8" id="KW-1185">Reference proteome</keyword>
<evidence type="ECO:0000256" key="6">
    <source>
        <dbReference type="HAMAP-Rule" id="MF_00821"/>
    </source>
</evidence>
<keyword evidence="4 6" id="KW-0811">Translocation</keyword>
<dbReference type="EMBL" id="JBHSGQ010000006">
    <property type="protein sequence ID" value="MFC4726013.1"/>
    <property type="molecule type" value="Genomic_DNA"/>
</dbReference>
<dbReference type="PRINTS" id="PR01594">
    <property type="entry name" value="SECBCHAPRONE"/>
</dbReference>
<dbReference type="Gene3D" id="3.10.420.10">
    <property type="entry name" value="SecB-like"/>
    <property type="match status" value="1"/>
</dbReference>
<dbReference type="Pfam" id="PF02556">
    <property type="entry name" value="SecB"/>
    <property type="match status" value="1"/>
</dbReference>
<dbReference type="RefSeq" id="WP_371392954.1">
    <property type="nucleotide sequence ID" value="NZ_CP163421.1"/>
</dbReference>
<dbReference type="NCBIfam" id="TIGR00809">
    <property type="entry name" value="secB"/>
    <property type="match status" value="1"/>
</dbReference>
<dbReference type="HAMAP" id="MF_00821">
    <property type="entry name" value="SecB"/>
    <property type="match status" value="1"/>
</dbReference>
<evidence type="ECO:0000256" key="3">
    <source>
        <dbReference type="ARBA" id="ARBA00022927"/>
    </source>
</evidence>
<keyword evidence="5 6" id="KW-0143">Chaperone</keyword>
<comment type="subcellular location">
    <subcellularLocation>
        <location evidence="6">Cytoplasm</location>
    </subcellularLocation>
</comment>
<evidence type="ECO:0000313" key="7">
    <source>
        <dbReference type="EMBL" id="MFC4726013.1"/>
    </source>
</evidence>
<dbReference type="NCBIfam" id="NF004392">
    <property type="entry name" value="PRK05751.1-3"/>
    <property type="match status" value="1"/>
</dbReference>